<gene>
    <name evidence="1" type="ORF">KUCAC02_013058</name>
</gene>
<dbReference type="EMBL" id="CM043791">
    <property type="protein sequence ID" value="KAI4824554.1"/>
    <property type="molecule type" value="Genomic_DNA"/>
</dbReference>
<evidence type="ECO:0000313" key="1">
    <source>
        <dbReference type="EMBL" id="KAI4824554.1"/>
    </source>
</evidence>
<protein>
    <submittedName>
        <fullName evidence="1">Uncharacterized protein</fullName>
    </submittedName>
</protein>
<keyword evidence="2" id="KW-1185">Reference proteome</keyword>
<dbReference type="Proteomes" id="UP001057452">
    <property type="component" value="Chromosome 7"/>
</dbReference>
<reference evidence="1" key="1">
    <citation type="submission" date="2022-05" db="EMBL/GenBank/DDBJ databases">
        <title>Chromosome-level genome of Chaenocephalus aceratus.</title>
        <authorList>
            <person name="Park H."/>
        </authorList>
    </citation>
    <scope>NUCLEOTIDE SEQUENCE</scope>
    <source>
        <strain evidence="1">KU_202001</strain>
    </source>
</reference>
<organism evidence="1 2">
    <name type="scientific">Chaenocephalus aceratus</name>
    <name type="common">Blackfin icefish</name>
    <name type="synonym">Chaenichthys aceratus</name>
    <dbReference type="NCBI Taxonomy" id="36190"/>
    <lineage>
        <taxon>Eukaryota</taxon>
        <taxon>Metazoa</taxon>
        <taxon>Chordata</taxon>
        <taxon>Craniata</taxon>
        <taxon>Vertebrata</taxon>
        <taxon>Euteleostomi</taxon>
        <taxon>Actinopterygii</taxon>
        <taxon>Neopterygii</taxon>
        <taxon>Teleostei</taxon>
        <taxon>Neoteleostei</taxon>
        <taxon>Acanthomorphata</taxon>
        <taxon>Eupercaria</taxon>
        <taxon>Perciformes</taxon>
        <taxon>Notothenioidei</taxon>
        <taxon>Channichthyidae</taxon>
        <taxon>Chaenocephalus</taxon>
    </lineage>
</organism>
<accession>A0ACB9XD62</accession>
<sequence>SLSTSPLPQSAQPLATSQNTATPGRGSELREERTEHWLRLLTPRPRTRLK</sequence>
<proteinExistence type="predicted"/>
<name>A0ACB9XD62_CHAAC</name>
<evidence type="ECO:0000313" key="2">
    <source>
        <dbReference type="Proteomes" id="UP001057452"/>
    </source>
</evidence>
<feature type="non-terminal residue" evidence="1">
    <location>
        <position position="50"/>
    </location>
</feature>
<feature type="non-terminal residue" evidence="1">
    <location>
        <position position="1"/>
    </location>
</feature>
<comment type="caution">
    <text evidence="1">The sequence shown here is derived from an EMBL/GenBank/DDBJ whole genome shotgun (WGS) entry which is preliminary data.</text>
</comment>